<keyword evidence="2" id="KW-0012">Acyltransferase</keyword>
<dbReference type="InterPro" id="IPR048014">
    <property type="entry name" value="YdcK-like"/>
</dbReference>
<proteinExistence type="predicted"/>
<gene>
    <name evidence="3" type="ORF">NCTC8297_02987</name>
</gene>
<dbReference type="CDD" id="cd00208">
    <property type="entry name" value="LbetaH"/>
    <property type="match status" value="1"/>
</dbReference>
<dbReference type="Proteomes" id="UP000254741">
    <property type="component" value="Unassembled WGS sequence"/>
</dbReference>
<dbReference type="InterPro" id="IPR011004">
    <property type="entry name" value="Trimer_LpxA-like_sf"/>
</dbReference>
<dbReference type="InterPro" id="IPR040831">
    <property type="entry name" value="B_solenoid_ydck_rpt"/>
</dbReference>
<dbReference type="AlphaFoldDB" id="A0A379TC29"/>
<evidence type="ECO:0000256" key="1">
    <source>
        <dbReference type="ARBA" id="ARBA00022679"/>
    </source>
</evidence>
<dbReference type="SUPFAM" id="SSF51161">
    <property type="entry name" value="Trimeric LpxA-like enzymes"/>
    <property type="match status" value="1"/>
</dbReference>
<dbReference type="PANTHER" id="PTHR43584">
    <property type="entry name" value="NUCLEOTIDYL TRANSFERASE"/>
    <property type="match status" value="1"/>
</dbReference>
<reference evidence="3 4" key="1">
    <citation type="submission" date="2018-06" db="EMBL/GenBank/DDBJ databases">
        <authorList>
            <consortium name="Pathogen Informatics"/>
            <person name="Doyle S."/>
        </authorList>
    </citation>
    <scope>NUCLEOTIDE SEQUENCE [LARGE SCALE GENOMIC DNA]</scope>
    <source>
        <strain evidence="3 4">NCTC8297</strain>
    </source>
</reference>
<sequence>MTKYRLSEEPRAFTYQVDGEKKSVLLRQVIAVTDFNDVKAGTSGGWVDADNVLSQQGDCWIYDENAMAFAGTEITGNARITQPCTLYNNVRIGDNVWIDRADISDGARISDNVTIQSSSVRGECAIYGDARVLNQSEILAVQGLTHEHAQILQIYDRATVSHSRIVHQVQLYGDATITHAFIEHRAEVFDFALIEGNKDNNVWICDCAKVYGHARVIAGTKEDAIPTLRYSSQVAEHALIEGNCVLKHHVLVGGHAEVRGGPILLDDRVLIEGHACIQGEILIERQVEISGRAAVIAFDGNTIHLRGPKVINGEDRITRTPLSRFPLNRIHNAGIHINVVIDAVKILSLFHTAFQRKMVAPCDRITGMIIDPTFNDEAPNIAAPGIMCHQRL</sequence>
<dbReference type="Pfam" id="PF18836">
    <property type="entry name" value="B_solenoid_ydck"/>
    <property type="match status" value="3"/>
</dbReference>
<dbReference type="PANTHER" id="PTHR43584:SF2">
    <property type="entry name" value="NUCLEOSIDE-DIPHOSPHATE-SUGAR PYROPHOSPHORYLASES"/>
    <property type="match status" value="1"/>
</dbReference>
<protein>
    <submittedName>
        <fullName evidence="3">Acetyltransferase</fullName>
    </submittedName>
</protein>
<dbReference type="GO" id="GO:0016746">
    <property type="term" value="F:acyltransferase activity"/>
    <property type="evidence" value="ECO:0007669"/>
    <property type="project" value="UniProtKB-KW"/>
</dbReference>
<organism evidence="3 4">
    <name type="scientific">Salmonella enterica subsp. arizonae</name>
    <dbReference type="NCBI Taxonomy" id="59203"/>
    <lineage>
        <taxon>Bacteria</taxon>
        <taxon>Pseudomonadati</taxon>
        <taxon>Pseudomonadota</taxon>
        <taxon>Gammaproteobacteria</taxon>
        <taxon>Enterobacterales</taxon>
        <taxon>Enterobacteriaceae</taxon>
        <taxon>Salmonella</taxon>
    </lineage>
</organism>
<accession>A0A379TC29</accession>
<dbReference type="GO" id="GO:0016779">
    <property type="term" value="F:nucleotidyltransferase activity"/>
    <property type="evidence" value="ECO:0007669"/>
    <property type="project" value="UniProtKB-ARBA"/>
</dbReference>
<dbReference type="NCBIfam" id="NF040481">
    <property type="entry name" value="YdcK_fam"/>
    <property type="match status" value="1"/>
</dbReference>
<evidence type="ECO:0000256" key="2">
    <source>
        <dbReference type="ARBA" id="ARBA00023315"/>
    </source>
</evidence>
<dbReference type="Gene3D" id="2.160.10.10">
    <property type="entry name" value="Hexapeptide repeat proteins"/>
    <property type="match status" value="2"/>
</dbReference>
<evidence type="ECO:0000313" key="3">
    <source>
        <dbReference type="EMBL" id="SUG47710.1"/>
    </source>
</evidence>
<evidence type="ECO:0000313" key="4">
    <source>
        <dbReference type="Proteomes" id="UP000254741"/>
    </source>
</evidence>
<dbReference type="EMBL" id="UGXG01000002">
    <property type="protein sequence ID" value="SUG47710.1"/>
    <property type="molecule type" value="Genomic_DNA"/>
</dbReference>
<name>A0A379TC29_SALER</name>
<dbReference type="InterPro" id="IPR050065">
    <property type="entry name" value="GlmU-like"/>
</dbReference>
<keyword evidence="1 3" id="KW-0808">Transferase</keyword>